<accession>A0A3B0C8L1</accession>
<evidence type="ECO:0000313" key="2">
    <source>
        <dbReference type="Proteomes" id="UP000276603"/>
    </source>
</evidence>
<keyword evidence="2" id="KW-1185">Reference proteome</keyword>
<gene>
    <name evidence="1" type="ORF">D7Z94_08390</name>
</gene>
<protein>
    <submittedName>
        <fullName evidence="1">Uncharacterized protein</fullName>
    </submittedName>
</protein>
<dbReference type="AlphaFoldDB" id="A0A3B0C8L1"/>
<reference evidence="1 2" key="1">
    <citation type="submission" date="2018-10" db="EMBL/GenBank/DDBJ databases">
        <title>Ulvibacterium marinum gen. nov., sp. nov., a novel marine bacterium of the family Flavobacteriaceae, isolated from a culture of the green alga Ulva prolifera.</title>
        <authorList>
            <person name="Zhang Z."/>
        </authorList>
    </citation>
    <scope>NUCLEOTIDE SEQUENCE [LARGE SCALE GENOMIC DNA]</scope>
    <source>
        <strain evidence="1 2">CCMM003</strain>
    </source>
</reference>
<dbReference type="RefSeq" id="WP_120711117.1">
    <property type="nucleotide sequence ID" value="NZ_RBCJ01000002.1"/>
</dbReference>
<dbReference type="EMBL" id="RBCJ01000002">
    <property type="protein sequence ID" value="RKN80961.1"/>
    <property type="molecule type" value="Genomic_DNA"/>
</dbReference>
<organism evidence="1 2">
    <name type="scientific">Ulvibacterium marinum</name>
    <dbReference type="NCBI Taxonomy" id="2419782"/>
    <lineage>
        <taxon>Bacteria</taxon>
        <taxon>Pseudomonadati</taxon>
        <taxon>Bacteroidota</taxon>
        <taxon>Flavobacteriia</taxon>
        <taxon>Flavobacteriales</taxon>
        <taxon>Flavobacteriaceae</taxon>
        <taxon>Ulvibacterium</taxon>
    </lineage>
</organism>
<dbReference type="Proteomes" id="UP000276603">
    <property type="component" value="Unassembled WGS sequence"/>
</dbReference>
<sequence>MARDYNIWLFAFFAALLFIKVSAIHVYSHAEDGHDQIETCEHCELAIENENNELVSPLSLNLDISNFDFFLDKPNYNSYISPILKGVLAKEYGRPPPGMV</sequence>
<evidence type="ECO:0000313" key="1">
    <source>
        <dbReference type="EMBL" id="RKN80961.1"/>
    </source>
</evidence>
<name>A0A3B0C8L1_9FLAO</name>
<comment type="caution">
    <text evidence="1">The sequence shown here is derived from an EMBL/GenBank/DDBJ whole genome shotgun (WGS) entry which is preliminary data.</text>
</comment>
<proteinExistence type="predicted"/>
<dbReference type="OrthoDB" id="1179540at2"/>